<accession>A0AAN1XA05</accession>
<evidence type="ECO:0000256" key="1">
    <source>
        <dbReference type="SAM" id="Phobius"/>
    </source>
</evidence>
<dbReference type="KEGG" id="seme:MIZ01_1122"/>
<dbReference type="GO" id="GO:0020037">
    <property type="term" value="F:heme binding"/>
    <property type="evidence" value="ECO:0007669"/>
    <property type="project" value="InterPro"/>
</dbReference>
<dbReference type="Proteomes" id="UP001320326">
    <property type="component" value="Chromosome"/>
</dbReference>
<organism evidence="2 3">
    <name type="scientific">Sideroxyarcus emersonii</name>
    <dbReference type="NCBI Taxonomy" id="2764705"/>
    <lineage>
        <taxon>Bacteria</taxon>
        <taxon>Pseudomonadati</taxon>
        <taxon>Pseudomonadota</taxon>
        <taxon>Betaproteobacteria</taxon>
        <taxon>Nitrosomonadales</taxon>
        <taxon>Gallionellaceae</taxon>
        <taxon>Sideroxyarcus</taxon>
    </lineage>
</organism>
<dbReference type="GO" id="GO:0005506">
    <property type="term" value="F:iron ion binding"/>
    <property type="evidence" value="ECO:0007669"/>
    <property type="project" value="InterPro"/>
</dbReference>
<gene>
    <name evidence="2" type="ORF">MIZ01_1122</name>
</gene>
<reference evidence="2 3" key="1">
    <citation type="journal article" date="2022" name="Int. J. Syst. Evol. Microbiol.">
        <title>&lt;i&gt;Sideroxyarcus emersonii&lt;/i&gt; gen. nov. sp. nov., a neutrophilic, microaerobic iron- and thiosulfate-oxidizing bacterium isolated from iron-rich wetland sediment.</title>
        <authorList>
            <person name="Kato S."/>
            <person name="Itoh T."/>
            <person name="Iino T."/>
            <person name="Ohkuma M."/>
        </authorList>
    </citation>
    <scope>NUCLEOTIDE SEQUENCE [LARGE SCALE GENOMIC DNA]</scope>
    <source>
        <strain evidence="2 3">MIZ01</strain>
    </source>
</reference>
<name>A0AAN1XA05_9PROT</name>
<dbReference type="InterPro" id="IPR010980">
    <property type="entry name" value="Cyt_c/b562"/>
</dbReference>
<dbReference type="AlphaFoldDB" id="A0AAN1XA05"/>
<dbReference type="SUPFAM" id="SSF47175">
    <property type="entry name" value="Cytochromes"/>
    <property type="match status" value="1"/>
</dbReference>
<protein>
    <recommendedName>
        <fullName evidence="4">Cytochrome c</fullName>
    </recommendedName>
</protein>
<keyword evidence="1" id="KW-0472">Membrane</keyword>
<proteinExistence type="predicted"/>
<keyword evidence="1" id="KW-1133">Transmembrane helix</keyword>
<dbReference type="RefSeq" id="WP_237248461.1">
    <property type="nucleotide sequence ID" value="NZ_AP023423.1"/>
</dbReference>
<feature type="transmembrane region" description="Helical" evidence="1">
    <location>
        <begin position="6"/>
        <end position="26"/>
    </location>
</feature>
<keyword evidence="1" id="KW-0812">Transmembrane</keyword>
<sequence length="154" mass="16282">MFTNRFALVAMVLWIATVAVFAWFFVRGNTTAGTDGRTAVVLAPAERDLVLGEMRGLLSASQQVVLGIRQGDMKLVAKSARAAGMASAADVNPALMAKLPVAFKSLGMSVHRDMDDLALAAESGKGQADLLGMLSDTMSKCVACHSAWQLQPVQ</sequence>
<keyword evidence="3" id="KW-1185">Reference proteome</keyword>
<dbReference type="EMBL" id="AP023423">
    <property type="protein sequence ID" value="BCK87344.1"/>
    <property type="molecule type" value="Genomic_DNA"/>
</dbReference>
<dbReference type="GO" id="GO:0009055">
    <property type="term" value="F:electron transfer activity"/>
    <property type="evidence" value="ECO:0007669"/>
    <property type="project" value="InterPro"/>
</dbReference>
<evidence type="ECO:0000313" key="3">
    <source>
        <dbReference type="Proteomes" id="UP001320326"/>
    </source>
</evidence>
<evidence type="ECO:0008006" key="4">
    <source>
        <dbReference type="Google" id="ProtNLM"/>
    </source>
</evidence>
<evidence type="ECO:0000313" key="2">
    <source>
        <dbReference type="EMBL" id="BCK87344.1"/>
    </source>
</evidence>
<dbReference type="GO" id="GO:0022900">
    <property type="term" value="P:electron transport chain"/>
    <property type="evidence" value="ECO:0007669"/>
    <property type="project" value="InterPro"/>
</dbReference>